<organism evidence="1 2">
    <name type="scientific">Rhizobium lusitanum</name>
    <dbReference type="NCBI Taxonomy" id="293958"/>
    <lineage>
        <taxon>Bacteria</taxon>
        <taxon>Pseudomonadati</taxon>
        <taxon>Pseudomonadota</taxon>
        <taxon>Alphaproteobacteria</taxon>
        <taxon>Hyphomicrobiales</taxon>
        <taxon>Rhizobiaceae</taxon>
        <taxon>Rhizobium/Agrobacterium group</taxon>
        <taxon>Rhizobium</taxon>
    </lineage>
</organism>
<sequence length="141" mass="14638">MTHNHIKGVSDMASANFSADIAAWAERTKKRVEEVVNLSTQRLAEAIVEATPAVSGELVNSFQVSASPLQSGDAEGADEGQPVNLAGLGVPLGGLIHMGFTAPHAAEVEYGKDGQAGQGMVRLAAQAWPDIVESAARDTTD</sequence>
<reference evidence="1 2" key="1">
    <citation type="submission" date="2019-12" db="EMBL/GenBank/DDBJ databases">
        <title>Rhizobium genotypes associated with high levels of biological nitrogen fixation by grain legumes in a temperate-maritime cropping system.</title>
        <authorList>
            <person name="Maluk M."/>
            <person name="Francesc Ferrando Molina F."/>
            <person name="Lopez Del Egido L."/>
            <person name="Lafos M."/>
            <person name="Langarica-Fuentes A."/>
            <person name="Gebre Yohannes G."/>
            <person name="Young M.W."/>
            <person name="Martin P."/>
            <person name="Gantlett R."/>
            <person name="Kenicer G."/>
            <person name="Hawes C."/>
            <person name="Begg G.S."/>
            <person name="Quilliam R.S."/>
            <person name="Squire G.R."/>
            <person name="Poole P.S."/>
            <person name="Young P.W."/>
            <person name="Iannetta P.M."/>
            <person name="James E.K."/>
        </authorList>
    </citation>
    <scope>NUCLEOTIDE SEQUENCE [LARGE SCALE GENOMIC DNA]</scope>
    <source>
        <strain evidence="1 2">JHI1118</strain>
    </source>
</reference>
<dbReference type="Proteomes" id="UP000483035">
    <property type="component" value="Unassembled WGS sequence"/>
</dbReference>
<proteinExistence type="predicted"/>
<accession>A0A6L9UB15</accession>
<dbReference type="AlphaFoldDB" id="A0A6L9UB15"/>
<gene>
    <name evidence="1" type="ORF">GR212_17265</name>
</gene>
<name>A0A6L9UB15_9HYPH</name>
<protein>
    <submittedName>
        <fullName evidence="1">HK97 gp10 family phage protein</fullName>
    </submittedName>
</protein>
<comment type="caution">
    <text evidence="1">The sequence shown here is derived from an EMBL/GenBank/DDBJ whole genome shotgun (WGS) entry which is preliminary data.</text>
</comment>
<evidence type="ECO:0000313" key="1">
    <source>
        <dbReference type="EMBL" id="NEI71330.1"/>
    </source>
</evidence>
<dbReference type="EMBL" id="WUEY01000007">
    <property type="protein sequence ID" value="NEI71330.1"/>
    <property type="molecule type" value="Genomic_DNA"/>
</dbReference>
<evidence type="ECO:0000313" key="2">
    <source>
        <dbReference type="Proteomes" id="UP000483035"/>
    </source>
</evidence>